<feature type="binding site" evidence="7">
    <location>
        <position position="139"/>
    </location>
    <ligand>
        <name>substrate</name>
    </ligand>
</feature>
<dbReference type="InterPro" id="IPR015955">
    <property type="entry name" value="Lactate_DH/Glyco_Ohase_4_C"/>
</dbReference>
<feature type="binding site" evidence="7 9">
    <location>
        <position position="86"/>
    </location>
    <ligand>
        <name>NAD(+)</name>
        <dbReference type="ChEBI" id="CHEBI:57540"/>
    </ligand>
</feature>
<feature type="binding site" evidence="7">
    <location>
        <begin position="171"/>
        <end position="174"/>
    </location>
    <ligand>
        <name>substrate</name>
    </ligand>
</feature>
<feature type="domain" description="Lactate/malate dehydrogenase C-terminal" evidence="11">
    <location>
        <begin position="196"/>
        <end position="360"/>
    </location>
</feature>
<evidence type="ECO:0000256" key="7">
    <source>
        <dbReference type="HAMAP-Rule" id="MF_00488"/>
    </source>
</evidence>
<evidence type="ECO:0000256" key="8">
    <source>
        <dbReference type="PIRSR" id="PIRSR000102-1"/>
    </source>
</evidence>
<sequence>MVPREGAVTSGRAQPLRAAGILFRCAALVRSVGDQVRGHPKMSAMSTSDVTRRASKISVVGAGSVGSSLAYACLIRGSADLVALYDIAKDKVEAEVADLAHGTQFTPASVMGGADVHDTADSDVVFITAGARQKPGQTRLDLAGVNANILRSLMPQLVEQSPNALFVLVTNPCDVLTVVAQQATGLPANRVFSTGTMLDTSRLRWLIRQWANVEQRHVHVTIVGEHGDSEFPLWSTANISGVPIHDWTVEGERVFTEDVLADLAHEAAFAAYKIIEGKGATNYAIGLTGARLAESLLRPGRSVLPLSSVIEDVHGVSGVALSMPCIVSRDGIEGVVPVSMSAAEIASLAASAERLRDTLSSIS</sequence>
<dbReference type="InterPro" id="IPR018177">
    <property type="entry name" value="L-lactate_DH_AS"/>
</dbReference>
<keyword evidence="7" id="KW-0963">Cytoplasm</keyword>
<keyword evidence="5 7" id="KW-0520">NAD</keyword>
<dbReference type="EC" id="1.1.1.27" evidence="3 7"/>
<dbReference type="CDD" id="cd05292">
    <property type="entry name" value="LDH_2"/>
    <property type="match status" value="1"/>
</dbReference>
<feature type="binding site" evidence="9">
    <location>
        <begin position="61"/>
        <end position="66"/>
    </location>
    <ligand>
        <name>NAD(+)</name>
        <dbReference type="ChEBI" id="CHEBI:57540"/>
    </ligand>
</feature>
<dbReference type="InterPro" id="IPR011304">
    <property type="entry name" value="L-lactate_DH"/>
</dbReference>
<dbReference type="GO" id="GO:0006096">
    <property type="term" value="P:glycolytic process"/>
    <property type="evidence" value="ECO:0007669"/>
    <property type="project" value="UniProtKB-UniRule"/>
</dbReference>
<evidence type="ECO:0000256" key="5">
    <source>
        <dbReference type="ARBA" id="ARBA00023027"/>
    </source>
</evidence>
<dbReference type="SUPFAM" id="SSF56327">
    <property type="entry name" value="LDH C-terminal domain-like"/>
    <property type="match status" value="1"/>
</dbReference>
<feature type="binding site" evidence="7">
    <location>
        <begin position="130"/>
        <end position="131"/>
    </location>
    <ligand>
        <name>NAD(+)</name>
        <dbReference type="ChEBI" id="CHEBI:57540"/>
    </ligand>
</feature>
<comment type="pathway">
    <text evidence="1 7">Fermentation; pyruvate fermentation to lactate; (S)-lactate from pyruvate: step 1/1.</text>
</comment>
<feature type="binding site" evidence="7">
    <location>
        <position position="152"/>
    </location>
    <ligand>
        <name>NAD(+)</name>
        <dbReference type="ChEBI" id="CHEBI:57540"/>
    </ligand>
</feature>
<dbReference type="InterPro" id="IPR001557">
    <property type="entry name" value="L-lactate/malate_DH"/>
</dbReference>
<accession>G4D050</accession>
<evidence type="ECO:0000313" key="12">
    <source>
        <dbReference type="EMBL" id="EGY77119.1"/>
    </source>
</evidence>
<dbReference type="PATRIC" id="fig|997355.3.peg.2044"/>
<dbReference type="UniPathway" id="UPA00554">
    <property type="reaction ID" value="UER00611"/>
</dbReference>
<dbReference type="InterPro" id="IPR001236">
    <property type="entry name" value="Lactate/malate_DH_N"/>
</dbReference>
<dbReference type="PRINTS" id="PR00086">
    <property type="entry name" value="LLDHDRGNASE"/>
</dbReference>
<comment type="function">
    <text evidence="7">Catalyzes the conversion of lactate to pyruvate.</text>
</comment>
<dbReference type="PROSITE" id="PS00064">
    <property type="entry name" value="L_LDH"/>
    <property type="match status" value="1"/>
</dbReference>
<evidence type="ECO:0000256" key="2">
    <source>
        <dbReference type="ARBA" id="ARBA00006054"/>
    </source>
</evidence>
<comment type="caution">
    <text evidence="12">The sequence shown here is derived from an EMBL/GenBank/DDBJ whole genome shotgun (WGS) entry which is preliminary data.</text>
</comment>
<dbReference type="GO" id="GO:0006089">
    <property type="term" value="P:lactate metabolic process"/>
    <property type="evidence" value="ECO:0007669"/>
    <property type="project" value="TreeGrafter"/>
</dbReference>
<feature type="binding site" evidence="7 9">
    <location>
        <begin position="169"/>
        <end position="171"/>
    </location>
    <ligand>
        <name>NAD(+)</name>
        <dbReference type="ChEBI" id="CHEBI:57540"/>
    </ligand>
</feature>
<dbReference type="HOGENOM" id="CLU_045401_1_1_11"/>
<keyword evidence="4 7" id="KW-0560">Oxidoreductase</keyword>
<dbReference type="Pfam" id="PF00056">
    <property type="entry name" value="Ldh_1_N"/>
    <property type="match status" value="1"/>
</dbReference>
<dbReference type="PANTHER" id="PTHR43128:SF16">
    <property type="entry name" value="L-LACTATE DEHYDROGENASE"/>
    <property type="match status" value="1"/>
</dbReference>
<comment type="subunit">
    <text evidence="7">Homotetramer.</text>
</comment>
<comment type="caution">
    <text evidence="7">Lacks conserved residue(s) required for the propagation of feature annotation.</text>
</comment>
<gene>
    <name evidence="7 12" type="primary">ldh</name>
    <name evidence="12" type="ORF">HMPREF9153_2072</name>
</gene>
<evidence type="ECO:0000256" key="4">
    <source>
        <dbReference type="ARBA" id="ARBA00023002"/>
    </source>
</evidence>
<dbReference type="AlphaFoldDB" id="G4D050"/>
<dbReference type="Gene3D" id="3.40.50.720">
    <property type="entry name" value="NAD(P)-binding Rossmann-like Domain"/>
    <property type="match status" value="1"/>
</dbReference>
<proteinExistence type="inferred from homology"/>
<keyword evidence="7" id="KW-0021">Allosteric enzyme</keyword>
<dbReference type="Pfam" id="PF02866">
    <property type="entry name" value="Ldh_1_C"/>
    <property type="match status" value="1"/>
</dbReference>
<feature type="binding site" evidence="7">
    <location>
        <position position="219"/>
    </location>
    <ligand>
        <name>beta-D-fructose 1,6-bisphosphate</name>
        <dbReference type="ChEBI" id="CHEBI:32966"/>
        <note>allosteric activator</note>
    </ligand>
</feature>
<organism evidence="12 13">
    <name type="scientific">Cutibacterium avidum ATCC 25577</name>
    <dbReference type="NCBI Taxonomy" id="997355"/>
    <lineage>
        <taxon>Bacteria</taxon>
        <taxon>Bacillati</taxon>
        <taxon>Actinomycetota</taxon>
        <taxon>Actinomycetes</taxon>
        <taxon>Propionibacteriales</taxon>
        <taxon>Propionibacteriaceae</taxon>
        <taxon>Cutibacterium</taxon>
    </lineage>
</organism>
<name>G4D050_9ACTN</name>
<dbReference type="Gene3D" id="3.90.110.10">
    <property type="entry name" value="Lactate dehydrogenase/glycoside hydrolase, family 4, C-terminal"/>
    <property type="match status" value="1"/>
</dbReference>
<dbReference type="InterPro" id="IPR022383">
    <property type="entry name" value="Lactate/malate_DH_C"/>
</dbReference>
<dbReference type="GO" id="GO:0005737">
    <property type="term" value="C:cytoplasm"/>
    <property type="evidence" value="ECO:0007669"/>
    <property type="project" value="UniProtKB-SubCell"/>
</dbReference>
<dbReference type="Proteomes" id="UP000005332">
    <property type="component" value="Unassembled WGS sequence"/>
</dbReference>
<dbReference type="NCBIfam" id="TIGR01771">
    <property type="entry name" value="L-LDH-NAD"/>
    <property type="match status" value="1"/>
</dbReference>
<dbReference type="PIRSF" id="PIRSF000102">
    <property type="entry name" value="Lac_mal_DH"/>
    <property type="match status" value="1"/>
</dbReference>
<evidence type="ECO:0000256" key="1">
    <source>
        <dbReference type="ARBA" id="ARBA00004843"/>
    </source>
</evidence>
<feature type="active site" description="Proton acceptor" evidence="7 8">
    <location>
        <position position="226"/>
    </location>
</feature>
<feature type="modified residue" description="Phosphotyrosine" evidence="7">
    <location>
        <position position="272"/>
    </location>
</feature>
<dbReference type="EMBL" id="AGBA01000015">
    <property type="protein sequence ID" value="EGY77119.1"/>
    <property type="molecule type" value="Genomic_DNA"/>
</dbReference>
<evidence type="ECO:0000259" key="11">
    <source>
        <dbReference type="Pfam" id="PF02866"/>
    </source>
</evidence>
<feature type="binding site" evidence="7">
    <location>
        <position position="133"/>
    </location>
    <ligand>
        <name>substrate</name>
    </ligand>
</feature>
<dbReference type="HAMAP" id="MF_00488">
    <property type="entry name" value="Lactate_dehydrog"/>
    <property type="match status" value="1"/>
</dbReference>
<feature type="binding site" evidence="7">
    <location>
        <position position="65"/>
    </location>
    <ligand>
        <name>NAD(+)</name>
        <dbReference type="ChEBI" id="CHEBI:57540"/>
    </ligand>
</feature>
<comment type="activity regulation">
    <text evidence="7">Allosterically activated by fructose 1,6-bisphosphate (FBP).</text>
</comment>
<feature type="binding site" evidence="9">
    <location>
        <position position="146"/>
    </location>
    <ligand>
        <name>NAD(+)</name>
        <dbReference type="ChEBI" id="CHEBI:57540"/>
    </ligand>
</feature>
<comment type="similarity">
    <text evidence="2 7">Belongs to the LDH/MDH superfamily. LDH family.</text>
</comment>
<dbReference type="InterPro" id="IPR036291">
    <property type="entry name" value="NAD(P)-bd_dom_sf"/>
</dbReference>
<feature type="binding site" evidence="7">
    <location>
        <position position="194"/>
    </location>
    <ligand>
        <name>NAD(+)</name>
        <dbReference type="ChEBI" id="CHEBI:57540"/>
    </ligand>
</feature>
<feature type="binding site" evidence="7">
    <location>
        <begin position="199"/>
        <end position="202"/>
    </location>
    <ligand>
        <name>substrate</name>
    </ligand>
</feature>
<evidence type="ECO:0000313" key="13">
    <source>
        <dbReference type="Proteomes" id="UP000005332"/>
    </source>
</evidence>
<evidence type="ECO:0000256" key="9">
    <source>
        <dbReference type="PIRSR" id="PIRSR000102-3"/>
    </source>
</evidence>
<comment type="catalytic activity">
    <reaction evidence="6 7">
        <text>(S)-lactate + NAD(+) = pyruvate + NADH + H(+)</text>
        <dbReference type="Rhea" id="RHEA:23444"/>
        <dbReference type="ChEBI" id="CHEBI:15361"/>
        <dbReference type="ChEBI" id="CHEBI:15378"/>
        <dbReference type="ChEBI" id="CHEBI:16651"/>
        <dbReference type="ChEBI" id="CHEBI:57540"/>
        <dbReference type="ChEBI" id="CHEBI:57945"/>
        <dbReference type="EC" id="1.1.1.27"/>
    </reaction>
</comment>
<reference evidence="12 13" key="1">
    <citation type="submission" date="2011-06" db="EMBL/GenBank/DDBJ databases">
        <authorList>
            <person name="Muzny D."/>
            <person name="Qin X."/>
            <person name="Deng J."/>
            <person name="Jiang H."/>
            <person name="Liu Y."/>
            <person name="Qu J."/>
            <person name="Song X.-Z."/>
            <person name="Zhang L."/>
            <person name="Thornton R."/>
            <person name="Coyle M."/>
            <person name="Francisco L."/>
            <person name="Jackson L."/>
            <person name="Javaid M."/>
            <person name="Korchina V."/>
            <person name="Kovar C."/>
            <person name="Mata R."/>
            <person name="Mathew T."/>
            <person name="Ngo R."/>
            <person name="Nguyen L."/>
            <person name="Nguyen N."/>
            <person name="Okwuonu G."/>
            <person name="Ongeri F."/>
            <person name="Pham C."/>
            <person name="Simmons D."/>
            <person name="Wilczek-Boney K."/>
            <person name="Hale W."/>
            <person name="Jakkamsetti A."/>
            <person name="Pham P."/>
            <person name="Ruth R."/>
            <person name="San Lucas F."/>
            <person name="Warren J."/>
            <person name="Zhang J."/>
            <person name="Zhao Z."/>
            <person name="Zhou C."/>
            <person name="Zhu D."/>
            <person name="Lee S."/>
            <person name="Bess C."/>
            <person name="Blankenburg K."/>
            <person name="Forbes L."/>
            <person name="Fu Q."/>
            <person name="Gubbala S."/>
            <person name="Hirani K."/>
            <person name="Jayaseelan J.C."/>
            <person name="Lara F."/>
            <person name="Munidasa M."/>
            <person name="Palculict T."/>
            <person name="Patil S."/>
            <person name="Pu L.-L."/>
            <person name="Saada N."/>
            <person name="Tang L."/>
            <person name="Weissenberger G."/>
            <person name="Zhu Y."/>
            <person name="Hemphill L."/>
            <person name="Shang Y."/>
            <person name="Youmans B."/>
            <person name="Ayvaz T."/>
            <person name="Ross M."/>
            <person name="Santibanez J."/>
            <person name="Aqrawi P."/>
            <person name="Gross S."/>
            <person name="Joshi V."/>
            <person name="Fowler G."/>
            <person name="Nazareth L."/>
            <person name="Reid J."/>
            <person name="Worley K."/>
            <person name="Petrosino J."/>
            <person name="Highlander S."/>
            <person name="Gibbs R."/>
        </authorList>
    </citation>
    <scope>NUCLEOTIDE SEQUENCE [LARGE SCALE GENOMIC DNA]</scope>
    <source>
        <strain evidence="12 13">ATCC 25577</strain>
    </source>
</reference>
<keyword evidence="13" id="KW-1185">Reference proteome</keyword>
<feature type="binding site" evidence="7">
    <location>
        <position position="91"/>
    </location>
    <ligand>
        <name>NAD(+)</name>
        <dbReference type="ChEBI" id="CHEBI:57540"/>
    </ligand>
</feature>
<keyword evidence="7" id="KW-0597">Phosphoprotein</keyword>
<comment type="subcellular location">
    <subcellularLocation>
        <location evidence="7">Cytoplasm</location>
    </subcellularLocation>
</comment>
<feature type="domain" description="Lactate/malate dehydrogenase N-terminal" evidence="10">
    <location>
        <begin position="56"/>
        <end position="192"/>
    </location>
</feature>
<protein>
    <recommendedName>
        <fullName evidence="3 7">L-lactate dehydrogenase</fullName>
        <shortName evidence="7">L-LDH</shortName>
        <ecNumber evidence="3 7">1.1.1.27</ecNumber>
    </recommendedName>
</protein>
<dbReference type="PANTHER" id="PTHR43128">
    <property type="entry name" value="L-2-HYDROXYCARBOXYLATE DEHYDROGENASE (NAD(P)(+))"/>
    <property type="match status" value="1"/>
</dbReference>
<dbReference type="GO" id="GO:0004459">
    <property type="term" value="F:L-lactate dehydrogenase (NAD+) activity"/>
    <property type="evidence" value="ECO:0007669"/>
    <property type="project" value="UniProtKB-UniRule"/>
</dbReference>
<evidence type="ECO:0000256" key="3">
    <source>
        <dbReference type="ARBA" id="ARBA00012967"/>
    </source>
</evidence>
<feature type="binding site" evidence="7">
    <location>
        <position position="281"/>
    </location>
    <ligand>
        <name>substrate</name>
    </ligand>
</feature>
<evidence type="ECO:0000259" key="10">
    <source>
        <dbReference type="Pfam" id="PF00056"/>
    </source>
</evidence>
<feature type="binding site" evidence="7">
    <location>
        <position position="204"/>
    </location>
    <ligand>
        <name>beta-D-fructose 1,6-bisphosphate</name>
        <dbReference type="ChEBI" id="CHEBI:32966"/>
        <note>allosteric activator</note>
    </ligand>
</feature>
<evidence type="ECO:0000256" key="6">
    <source>
        <dbReference type="ARBA" id="ARBA00049258"/>
    </source>
</evidence>
<dbReference type="SUPFAM" id="SSF51735">
    <property type="entry name" value="NAD(P)-binding Rossmann-fold domains"/>
    <property type="match status" value="1"/>
</dbReference>